<dbReference type="SMART" id="SM00530">
    <property type="entry name" value="HTH_XRE"/>
    <property type="match status" value="1"/>
</dbReference>
<dbReference type="EMBL" id="JBDLOU010000003">
    <property type="protein sequence ID" value="MEX3736939.1"/>
    <property type="molecule type" value="Genomic_DNA"/>
</dbReference>
<protein>
    <submittedName>
        <fullName evidence="2">Helix-turn-helix transcriptional regulator</fullName>
    </submittedName>
</protein>
<dbReference type="RefSeq" id="WP_368609052.1">
    <property type="nucleotide sequence ID" value="NZ_JBDLOV010000146.1"/>
</dbReference>
<dbReference type="Pfam" id="PF01381">
    <property type="entry name" value="HTH_3"/>
    <property type="match status" value="1"/>
</dbReference>
<evidence type="ECO:0000313" key="2">
    <source>
        <dbReference type="EMBL" id="MEX3736939.1"/>
    </source>
</evidence>
<name>A0ABV3V6N1_9MYCO</name>
<accession>A0ABV3V6N1</accession>
<dbReference type="InterPro" id="IPR010982">
    <property type="entry name" value="Lambda_DNA-bd_dom_sf"/>
</dbReference>
<proteinExistence type="predicted"/>
<dbReference type="CDD" id="cd00093">
    <property type="entry name" value="HTH_XRE"/>
    <property type="match status" value="1"/>
</dbReference>
<keyword evidence="3" id="KW-1185">Reference proteome</keyword>
<comment type="caution">
    <text evidence="2">The sequence shown here is derived from an EMBL/GenBank/DDBJ whole genome shotgun (WGS) entry which is preliminary data.</text>
</comment>
<reference evidence="2 3" key="1">
    <citation type="submission" date="2024-04" db="EMBL/GenBank/DDBJ databases">
        <title>Genomic Markers of Mycobacteria.</title>
        <authorList>
            <person name="Soliman M.S."/>
            <person name="Elkholy A."/>
            <person name="Soliman N.S."/>
            <person name="Abbas A."/>
            <person name="Khayrat S."/>
            <person name="Shawky S."/>
        </authorList>
    </citation>
    <scope>NUCLEOTIDE SEQUENCE [LARGE SCALE GENOMIC DNA]</scope>
    <source>
        <strain evidence="2 3">Egy-CU-AM5</strain>
    </source>
</reference>
<dbReference type="SUPFAM" id="SSF47413">
    <property type="entry name" value="lambda repressor-like DNA-binding domains"/>
    <property type="match status" value="1"/>
</dbReference>
<gene>
    <name evidence="2" type="ORF">ABFW12_01685</name>
</gene>
<dbReference type="InterPro" id="IPR001387">
    <property type="entry name" value="Cro/C1-type_HTH"/>
</dbReference>
<dbReference type="Gene3D" id="1.10.260.40">
    <property type="entry name" value="lambda repressor-like DNA-binding domains"/>
    <property type="match status" value="1"/>
</dbReference>
<dbReference type="PROSITE" id="PS50943">
    <property type="entry name" value="HTH_CROC1"/>
    <property type="match status" value="1"/>
</dbReference>
<dbReference type="Proteomes" id="UP001558474">
    <property type="component" value="Unassembled WGS sequence"/>
</dbReference>
<evidence type="ECO:0000313" key="3">
    <source>
        <dbReference type="Proteomes" id="UP001558474"/>
    </source>
</evidence>
<evidence type="ECO:0000259" key="1">
    <source>
        <dbReference type="PROSITE" id="PS50943"/>
    </source>
</evidence>
<feature type="domain" description="HTH cro/C1-type" evidence="1">
    <location>
        <begin position="39"/>
        <end position="98"/>
    </location>
</feature>
<organism evidence="2 3">
    <name type="scientific">Mycolicibacterium porcinum</name>
    <dbReference type="NCBI Taxonomy" id="39693"/>
    <lineage>
        <taxon>Bacteria</taxon>
        <taxon>Bacillati</taxon>
        <taxon>Actinomycetota</taxon>
        <taxon>Actinomycetes</taxon>
        <taxon>Mycobacteriales</taxon>
        <taxon>Mycobacteriaceae</taxon>
        <taxon>Mycolicibacterium</taxon>
    </lineage>
</organism>
<sequence>MEGISIQNVQNFRICRTACHTAGVMRDLGKTSWAVAYILRTVRGERHLSLRQLSVAMTEAGHPMSHSTLSEIERGDRRVTVDDLTALSAALGIAPVTFLIPVQRDDPQPDPDEAVALTGTPEVSLHHLVDWVRGDAPLNSTNDEHDIETFRRGALPRWLWKD</sequence>